<keyword evidence="6" id="KW-1133">Transmembrane helix</keyword>
<keyword evidence="4" id="KW-0186">Copper</keyword>
<reference evidence="8 9" key="1">
    <citation type="submission" date="2018-11" db="EMBL/GenBank/DDBJ databases">
        <title>Sequencing the genomes of 1000 actinobacteria strains.</title>
        <authorList>
            <person name="Klenk H.-P."/>
        </authorList>
    </citation>
    <scope>NUCLEOTIDE SEQUENCE [LARGE SCALE GENOMIC DNA]</scope>
    <source>
        <strain evidence="8 9">DSM 14418</strain>
    </source>
</reference>
<feature type="transmembrane region" description="Helical" evidence="6">
    <location>
        <begin position="180"/>
        <end position="202"/>
    </location>
</feature>
<dbReference type="InterPro" id="IPR007348">
    <property type="entry name" value="CopC_dom"/>
</dbReference>
<protein>
    <recommendedName>
        <fullName evidence="7">CopC domain-containing protein</fullName>
    </recommendedName>
</protein>
<keyword evidence="9" id="KW-1185">Reference proteome</keyword>
<organism evidence="8 9">
    <name type="scientific">Georgenia muralis</name>
    <dbReference type="NCBI Taxonomy" id="154117"/>
    <lineage>
        <taxon>Bacteria</taxon>
        <taxon>Bacillati</taxon>
        <taxon>Actinomycetota</taxon>
        <taxon>Actinomycetes</taxon>
        <taxon>Micrococcales</taxon>
        <taxon>Bogoriellaceae</taxon>
        <taxon>Georgenia</taxon>
    </lineage>
</organism>
<dbReference type="InterPro" id="IPR014755">
    <property type="entry name" value="Cu-Rt/internalin_Ig-like"/>
</dbReference>
<evidence type="ECO:0000256" key="4">
    <source>
        <dbReference type="ARBA" id="ARBA00023008"/>
    </source>
</evidence>
<evidence type="ECO:0000256" key="3">
    <source>
        <dbReference type="ARBA" id="ARBA00022729"/>
    </source>
</evidence>
<feature type="region of interest" description="Disordered" evidence="5">
    <location>
        <begin position="151"/>
        <end position="174"/>
    </location>
</feature>
<feature type="compositionally biased region" description="Low complexity" evidence="5">
    <location>
        <begin position="152"/>
        <end position="170"/>
    </location>
</feature>
<evidence type="ECO:0000313" key="9">
    <source>
        <dbReference type="Proteomes" id="UP000280726"/>
    </source>
</evidence>
<dbReference type="GO" id="GO:0042597">
    <property type="term" value="C:periplasmic space"/>
    <property type="evidence" value="ECO:0007669"/>
    <property type="project" value="InterPro"/>
</dbReference>
<evidence type="ECO:0000256" key="5">
    <source>
        <dbReference type="SAM" id="MobiDB-lite"/>
    </source>
</evidence>
<evidence type="ECO:0000256" key="2">
    <source>
        <dbReference type="ARBA" id="ARBA00022723"/>
    </source>
</evidence>
<feature type="domain" description="CopC" evidence="7">
    <location>
        <begin position="51"/>
        <end position="144"/>
    </location>
</feature>
<evidence type="ECO:0000256" key="6">
    <source>
        <dbReference type="SAM" id="Phobius"/>
    </source>
</evidence>
<proteinExistence type="predicted"/>
<dbReference type="GO" id="GO:0046688">
    <property type="term" value="P:response to copper ion"/>
    <property type="evidence" value="ECO:0007669"/>
    <property type="project" value="InterPro"/>
</dbReference>
<dbReference type="InterPro" id="IPR032694">
    <property type="entry name" value="CopC/D"/>
</dbReference>
<accession>A0A3N4Z886</accession>
<dbReference type="Pfam" id="PF04234">
    <property type="entry name" value="CopC"/>
    <property type="match status" value="1"/>
</dbReference>
<evidence type="ECO:0000259" key="7">
    <source>
        <dbReference type="Pfam" id="PF04234"/>
    </source>
</evidence>
<dbReference type="PANTHER" id="PTHR34820:SF4">
    <property type="entry name" value="INNER MEMBRANE PROTEIN YEBZ"/>
    <property type="match status" value="1"/>
</dbReference>
<keyword evidence="3" id="KW-0732">Signal</keyword>
<dbReference type="SUPFAM" id="SSF81296">
    <property type="entry name" value="E set domains"/>
    <property type="match status" value="1"/>
</dbReference>
<dbReference type="Gene3D" id="2.60.40.1220">
    <property type="match status" value="1"/>
</dbReference>
<dbReference type="GO" id="GO:0030313">
    <property type="term" value="C:cell envelope"/>
    <property type="evidence" value="ECO:0007669"/>
    <property type="project" value="UniProtKB-SubCell"/>
</dbReference>
<dbReference type="PANTHER" id="PTHR34820">
    <property type="entry name" value="INNER MEMBRANE PROTEIN YEBZ"/>
    <property type="match status" value="1"/>
</dbReference>
<comment type="caution">
    <text evidence="8">The sequence shown here is derived from an EMBL/GenBank/DDBJ whole genome shotgun (WGS) entry which is preliminary data.</text>
</comment>
<dbReference type="Proteomes" id="UP000280726">
    <property type="component" value="Unassembled WGS sequence"/>
</dbReference>
<dbReference type="GO" id="GO:0005886">
    <property type="term" value="C:plasma membrane"/>
    <property type="evidence" value="ECO:0007669"/>
    <property type="project" value="TreeGrafter"/>
</dbReference>
<sequence>MSFSAVRPRTGRTGRTGGTRTARLRSALVTVISLLGTVLVLALGTAPAVAHDYLVSTSPEADATVDVPPTSVDLTFNRSLLGVAPAMIVTGPAGETLVEGTPEIRDAIASMPMPSSMAEGTYRVAWSVVSGDGHRIQGAFAFSVGTPSLSSTDAGAPEGAADAPTAAVAEPGREQADGGFPAWAAGVLGGLALLAVLAIVVVGSMRSRAATEAITPPDPAPAATARTSTSPPGES</sequence>
<keyword evidence="6" id="KW-0472">Membrane</keyword>
<feature type="region of interest" description="Disordered" evidence="5">
    <location>
        <begin position="211"/>
        <end position="235"/>
    </location>
</feature>
<evidence type="ECO:0000256" key="1">
    <source>
        <dbReference type="ARBA" id="ARBA00004196"/>
    </source>
</evidence>
<dbReference type="GO" id="GO:0006825">
    <property type="term" value="P:copper ion transport"/>
    <property type="evidence" value="ECO:0007669"/>
    <property type="project" value="InterPro"/>
</dbReference>
<dbReference type="AlphaFoldDB" id="A0A3N4Z886"/>
<gene>
    <name evidence="8" type="ORF">EDD32_2605</name>
</gene>
<keyword evidence="6" id="KW-0812">Transmembrane</keyword>
<dbReference type="EMBL" id="RKRA01000001">
    <property type="protein sequence ID" value="RPF28096.1"/>
    <property type="molecule type" value="Genomic_DNA"/>
</dbReference>
<comment type="subcellular location">
    <subcellularLocation>
        <location evidence="1">Cell envelope</location>
    </subcellularLocation>
</comment>
<dbReference type="GO" id="GO:0005507">
    <property type="term" value="F:copper ion binding"/>
    <property type="evidence" value="ECO:0007669"/>
    <property type="project" value="InterPro"/>
</dbReference>
<dbReference type="InterPro" id="IPR014756">
    <property type="entry name" value="Ig_E-set"/>
</dbReference>
<evidence type="ECO:0000313" key="8">
    <source>
        <dbReference type="EMBL" id="RPF28096.1"/>
    </source>
</evidence>
<keyword evidence="2" id="KW-0479">Metal-binding</keyword>
<name>A0A3N4Z886_9MICO</name>
<dbReference type="RefSeq" id="WP_170175288.1">
    <property type="nucleotide sequence ID" value="NZ_RKRA01000001.1"/>
</dbReference>